<name>A0A0D0BUB4_9AGAR</name>
<dbReference type="AlphaFoldDB" id="A0A0D0BUB4"/>
<keyword evidence="2" id="KW-1185">Reference proteome</keyword>
<dbReference type="Proteomes" id="UP000053593">
    <property type="component" value="Unassembled WGS sequence"/>
</dbReference>
<protein>
    <submittedName>
        <fullName evidence="1">Uncharacterized protein</fullName>
    </submittedName>
</protein>
<sequence length="62" mass="6752">MFCQLLGDIAASVYTAKENMQTYIQKHGWLIIGPVVIRSTVDVIISGDTGLLLGPSEEQQCV</sequence>
<dbReference type="EMBL" id="KN834781">
    <property type="protein sequence ID" value="KIK59036.1"/>
    <property type="molecule type" value="Genomic_DNA"/>
</dbReference>
<evidence type="ECO:0000313" key="2">
    <source>
        <dbReference type="Proteomes" id="UP000053593"/>
    </source>
</evidence>
<proteinExistence type="predicted"/>
<accession>A0A0D0BUB4</accession>
<evidence type="ECO:0000313" key="1">
    <source>
        <dbReference type="EMBL" id="KIK59036.1"/>
    </source>
</evidence>
<dbReference type="HOGENOM" id="CLU_2904396_0_0_1"/>
<gene>
    <name evidence="1" type="ORF">GYMLUDRAFT_44774</name>
</gene>
<reference evidence="1 2" key="1">
    <citation type="submission" date="2014-04" db="EMBL/GenBank/DDBJ databases">
        <title>Evolutionary Origins and Diversification of the Mycorrhizal Mutualists.</title>
        <authorList>
            <consortium name="DOE Joint Genome Institute"/>
            <consortium name="Mycorrhizal Genomics Consortium"/>
            <person name="Kohler A."/>
            <person name="Kuo A."/>
            <person name="Nagy L.G."/>
            <person name="Floudas D."/>
            <person name="Copeland A."/>
            <person name="Barry K.W."/>
            <person name="Cichocki N."/>
            <person name="Veneault-Fourrey C."/>
            <person name="LaButti K."/>
            <person name="Lindquist E.A."/>
            <person name="Lipzen A."/>
            <person name="Lundell T."/>
            <person name="Morin E."/>
            <person name="Murat C."/>
            <person name="Riley R."/>
            <person name="Ohm R."/>
            <person name="Sun H."/>
            <person name="Tunlid A."/>
            <person name="Henrissat B."/>
            <person name="Grigoriev I.V."/>
            <person name="Hibbett D.S."/>
            <person name="Martin F."/>
        </authorList>
    </citation>
    <scope>NUCLEOTIDE SEQUENCE [LARGE SCALE GENOMIC DNA]</scope>
    <source>
        <strain evidence="1 2">FD-317 M1</strain>
    </source>
</reference>
<organism evidence="1 2">
    <name type="scientific">Collybiopsis luxurians FD-317 M1</name>
    <dbReference type="NCBI Taxonomy" id="944289"/>
    <lineage>
        <taxon>Eukaryota</taxon>
        <taxon>Fungi</taxon>
        <taxon>Dikarya</taxon>
        <taxon>Basidiomycota</taxon>
        <taxon>Agaricomycotina</taxon>
        <taxon>Agaricomycetes</taxon>
        <taxon>Agaricomycetidae</taxon>
        <taxon>Agaricales</taxon>
        <taxon>Marasmiineae</taxon>
        <taxon>Omphalotaceae</taxon>
        <taxon>Collybiopsis</taxon>
        <taxon>Collybiopsis luxurians</taxon>
    </lineage>
</organism>